<name>A0A0D2KFS5_HYPSF</name>
<dbReference type="AlphaFoldDB" id="A0A0D2KFS5"/>
<dbReference type="EMBL" id="KN817761">
    <property type="protein sequence ID" value="KJA13272.1"/>
    <property type="molecule type" value="Genomic_DNA"/>
</dbReference>
<reference evidence="2" key="1">
    <citation type="submission" date="2014-04" db="EMBL/GenBank/DDBJ databases">
        <title>Evolutionary Origins and Diversification of the Mycorrhizal Mutualists.</title>
        <authorList>
            <consortium name="DOE Joint Genome Institute"/>
            <consortium name="Mycorrhizal Genomics Consortium"/>
            <person name="Kohler A."/>
            <person name="Kuo A."/>
            <person name="Nagy L.G."/>
            <person name="Floudas D."/>
            <person name="Copeland A."/>
            <person name="Barry K.W."/>
            <person name="Cichocki N."/>
            <person name="Veneault-Fourrey C."/>
            <person name="LaButti K."/>
            <person name="Lindquist E.A."/>
            <person name="Lipzen A."/>
            <person name="Lundell T."/>
            <person name="Morin E."/>
            <person name="Murat C."/>
            <person name="Riley R."/>
            <person name="Ohm R."/>
            <person name="Sun H."/>
            <person name="Tunlid A."/>
            <person name="Henrissat B."/>
            <person name="Grigoriev I.V."/>
            <person name="Hibbett D.S."/>
            <person name="Martin F."/>
        </authorList>
    </citation>
    <scope>NUCLEOTIDE SEQUENCE [LARGE SCALE GENOMIC DNA]</scope>
    <source>
        <strain evidence="2">FD-334 SS-4</strain>
    </source>
</reference>
<sequence>MYISLKCRPSFVPVTAVLLFAPSQGTSPFPKAHGCRDAQRRPLNGVLSSYRRH</sequence>
<proteinExistence type="predicted"/>
<gene>
    <name evidence="1" type="ORF">HYPSUDRAFT_49957</name>
</gene>
<keyword evidence="2" id="KW-1185">Reference proteome</keyword>
<evidence type="ECO:0000313" key="2">
    <source>
        <dbReference type="Proteomes" id="UP000054270"/>
    </source>
</evidence>
<accession>A0A0D2KFS5</accession>
<protein>
    <submittedName>
        <fullName evidence="1">Uncharacterized protein</fullName>
    </submittedName>
</protein>
<organism evidence="1 2">
    <name type="scientific">Hypholoma sublateritium (strain FD-334 SS-4)</name>
    <dbReference type="NCBI Taxonomy" id="945553"/>
    <lineage>
        <taxon>Eukaryota</taxon>
        <taxon>Fungi</taxon>
        <taxon>Dikarya</taxon>
        <taxon>Basidiomycota</taxon>
        <taxon>Agaricomycotina</taxon>
        <taxon>Agaricomycetes</taxon>
        <taxon>Agaricomycetidae</taxon>
        <taxon>Agaricales</taxon>
        <taxon>Agaricineae</taxon>
        <taxon>Strophariaceae</taxon>
        <taxon>Hypholoma</taxon>
    </lineage>
</organism>
<dbReference type="Proteomes" id="UP000054270">
    <property type="component" value="Unassembled WGS sequence"/>
</dbReference>
<evidence type="ECO:0000313" key="1">
    <source>
        <dbReference type="EMBL" id="KJA13272.1"/>
    </source>
</evidence>